<gene>
    <name evidence="2" type="ORF">JOF35_004185</name>
</gene>
<proteinExistence type="predicted"/>
<accession>A0ABT9KTY8</accession>
<feature type="compositionally biased region" description="Low complexity" evidence="1">
    <location>
        <begin position="32"/>
        <end position="49"/>
    </location>
</feature>
<name>A0ABT9KTY8_9ACTN</name>
<keyword evidence="3" id="KW-1185">Reference proteome</keyword>
<sequence length="49" mass="5232">MLSGNRASTSKNFSSSANPSRFAPDLFRNRFSSSSSNVQTSIRSSGSQS</sequence>
<protein>
    <submittedName>
        <fullName evidence="2">Uncharacterized protein</fullName>
    </submittedName>
</protein>
<feature type="region of interest" description="Disordered" evidence="1">
    <location>
        <begin position="1"/>
        <end position="49"/>
    </location>
</feature>
<feature type="compositionally biased region" description="Polar residues" evidence="1">
    <location>
        <begin position="1"/>
        <end position="19"/>
    </location>
</feature>
<evidence type="ECO:0000256" key="1">
    <source>
        <dbReference type="SAM" id="MobiDB-lite"/>
    </source>
</evidence>
<evidence type="ECO:0000313" key="2">
    <source>
        <dbReference type="EMBL" id="MDP9611908.1"/>
    </source>
</evidence>
<evidence type="ECO:0000313" key="3">
    <source>
        <dbReference type="Proteomes" id="UP001234880"/>
    </source>
</evidence>
<dbReference type="EMBL" id="JAURUE010000001">
    <property type="protein sequence ID" value="MDP9611908.1"/>
    <property type="molecule type" value="Genomic_DNA"/>
</dbReference>
<dbReference type="Proteomes" id="UP001234880">
    <property type="component" value="Unassembled WGS sequence"/>
</dbReference>
<organism evidence="2 3">
    <name type="scientific">Streptomyces demainii</name>
    <dbReference type="NCBI Taxonomy" id="588122"/>
    <lineage>
        <taxon>Bacteria</taxon>
        <taxon>Bacillati</taxon>
        <taxon>Actinomycetota</taxon>
        <taxon>Actinomycetes</taxon>
        <taxon>Kitasatosporales</taxon>
        <taxon>Streptomycetaceae</taxon>
        <taxon>Streptomyces</taxon>
    </lineage>
</organism>
<reference evidence="2 3" key="1">
    <citation type="submission" date="2023-07" db="EMBL/GenBank/DDBJ databases">
        <title>Sequencing the genomes of 1000 actinobacteria strains.</title>
        <authorList>
            <person name="Klenk H.-P."/>
        </authorList>
    </citation>
    <scope>NUCLEOTIDE SEQUENCE [LARGE SCALE GENOMIC DNA]</scope>
    <source>
        <strain evidence="2 3">DSM 41600</strain>
    </source>
</reference>
<comment type="caution">
    <text evidence="2">The sequence shown here is derived from an EMBL/GenBank/DDBJ whole genome shotgun (WGS) entry which is preliminary data.</text>
</comment>